<sequence>MRNRRRLNDVEHKIERAMRNVKLSWGGITEINRNPLFARPFSGKEILPRSDEMLKRRDFLSPLSALPFSGIEILPRSDEMLKKKDFLAGFYRQRSSEEKKH</sequence>
<accession>A0A2A6C9Q6</accession>
<accession>A0A8R1UKA2</accession>
<keyword evidence="2" id="KW-1185">Reference proteome</keyword>
<proteinExistence type="predicted"/>
<organism evidence="1 2">
    <name type="scientific">Pristionchus pacificus</name>
    <name type="common">Parasitic nematode worm</name>
    <dbReference type="NCBI Taxonomy" id="54126"/>
    <lineage>
        <taxon>Eukaryota</taxon>
        <taxon>Metazoa</taxon>
        <taxon>Ecdysozoa</taxon>
        <taxon>Nematoda</taxon>
        <taxon>Chromadorea</taxon>
        <taxon>Rhabditida</taxon>
        <taxon>Rhabditina</taxon>
        <taxon>Diplogasteromorpha</taxon>
        <taxon>Diplogasteroidea</taxon>
        <taxon>Neodiplogasteridae</taxon>
        <taxon>Pristionchus</taxon>
    </lineage>
</organism>
<protein>
    <submittedName>
        <fullName evidence="1">Uncharacterized protein</fullName>
    </submittedName>
</protein>
<reference evidence="2" key="1">
    <citation type="journal article" date="2008" name="Nat. Genet.">
        <title>The Pristionchus pacificus genome provides a unique perspective on nematode lifestyle and parasitism.</title>
        <authorList>
            <person name="Dieterich C."/>
            <person name="Clifton S.W."/>
            <person name="Schuster L.N."/>
            <person name="Chinwalla A."/>
            <person name="Delehaunty K."/>
            <person name="Dinkelacker I."/>
            <person name="Fulton L."/>
            <person name="Fulton R."/>
            <person name="Godfrey J."/>
            <person name="Minx P."/>
            <person name="Mitreva M."/>
            <person name="Roeseler W."/>
            <person name="Tian H."/>
            <person name="Witte H."/>
            <person name="Yang S.P."/>
            <person name="Wilson R.K."/>
            <person name="Sommer R.J."/>
        </authorList>
    </citation>
    <scope>NUCLEOTIDE SEQUENCE [LARGE SCALE GENOMIC DNA]</scope>
    <source>
        <strain evidence="2">PS312</strain>
    </source>
</reference>
<name>A0A2A6C9Q6_PRIPA</name>
<dbReference type="EnsemblMetazoa" id="PPA29260.1">
    <property type="protein sequence ID" value="PPA29260.1"/>
    <property type="gene ID" value="WBGene00118814"/>
</dbReference>
<evidence type="ECO:0000313" key="1">
    <source>
        <dbReference type="EnsemblMetazoa" id="PPA29260.1"/>
    </source>
</evidence>
<dbReference type="AlphaFoldDB" id="A0A2A6C9Q6"/>
<reference evidence="1" key="2">
    <citation type="submission" date="2022-06" db="UniProtKB">
        <authorList>
            <consortium name="EnsemblMetazoa"/>
        </authorList>
    </citation>
    <scope>IDENTIFICATION</scope>
    <source>
        <strain evidence="1">PS312</strain>
    </source>
</reference>
<evidence type="ECO:0000313" key="2">
    <source>
        <dbReference type="Proteomes" id="UP000005239"/>
    </source>
</evidence>
<gene>
    <name evidence="1" type="primary">WBGene00118814</name>
</gene>
<dbReference type="Proteomes" id="UP000005239">
    <property type="component" value="Unassembled WGS sequence"/>
</dbReference>